<dbReference type="GeneID" id="92047726"/>
<keyword evidence="3" id="KW-1185">Reference proteome</keyword>
<protein>
    <submittedName>
        <fullName evidence="2">Uncharacterized protein</fullName>
    </submittedName>
</protein>
<comment type="caution">
    <text evidence="2">The sequence shown here is derived from an EMBL/GenBank/DDBJ whole genome shotgun (WGS) entry which is preliminary data.</text>
</comment>
<dbReference type="EMBL" id="JAQQWN010000007">
    <property type="protein sequence ID" value="KAK8075688.1"/>
    <property type="molecule type" value="Genomic_DNA"/>
</dbReference>
<dbReference type="Proteomes" id="UP001433268">
    <property type="component" value="Unassembled WGS sequence"/>
</dbReference>
<organism evidence="2 3">
    <name type="scientific">Apiospora hydei</name>
    <dbReference type="NCBI Taxonomy" id="1337664"/>
    <lineage>
        <taxon>Eukaryota</taxon>
        <taxon>Fungi</taxon>
        <taxon>Dikarya</taxon>
        <taxon>Ascomycota</taxon>
        <taxon>Pezizomycotina</taxon>
        <taxon>Sordariomycetes</taxon>
        <taxon>Xylariomycetidae</taxon>
        <taxon>Amphisphaeriales</taxon>
        <taxon>Apiosporaceae</taxon>
        <taxon>Apiospora</taxon>
    </lineage>
</organism>
<sequence>MDDDDPGRIVHSRYIIRIPYMLDTQSPEIASSPRPTDRLDGSSSFDYRTASLLGLVGRRVQDEYGEPFLGLPLRAKLPSQVPKGHLGGTAGSAREPSG</sequence>
<dbReference type="RefSeq" id="XP_066666628.1">
    <property type="nucleotide sequence ID" value="XM_066814666.1"/>
</dbReference>
<accession>A0ABR1VWR3</accession>
<reference evidence="2 3" key="1">
    <citation type="submission" date="2023-01" db="EMBL/GenBank/DDBJ databases">
        <title>Analysis of 21 Apiospora genomes using comparative genomics revels a genus with tremendous synthesis potential of carbohydrate active enzymes and secondary metabolites.</title>
        <authorList>
            <person name="Sorensen T."/>
        </authorList>
    </citation>
    <scope>NUCLEOTIDE SEQUENCE [LARGE SCALE GENOMIC DNA]</scope>
    <source>
        <strain evidence="2 3">CBS 114990</strain>
    </source>
</reference>
<name>A0ABR1VWR3_9PEZI</name>
<evidence type="ECO:0000313" key="3">
    <source>
        <dbReference type="Proteomes" id="UP001433268"/>
    </source>
</evidence>
<feature type="region of interest" description="Disordered" evidence="1">
    <location>
        <begin position="79"/>
        <end position="98"/>
    </location>
</feature>
<evidence type="ECO:0000256" key="1">
    <source>
        <dbReference type="SAM" id="MobiDB-lite"/>
    </source>
</evidence>
<evidence type="ECO:0000313" key="2">
    <source>
        <dbReference type="EMBL" id="KAK8075688.1"/>
    </source>
</evidence>
<proteinExistence type="predicted"/>
<gene>
    <name evidence="2" type="ORF">PG997_010351</name>
</gene>